<proteinExistence type="predicted"/>
<dbReference type="RefSeq" id="WP_015352279.1">
    <property type="nucleotide sequence ID" value="NC_020126.1"/>
</dbReference>
<gene>
    <name evidence="1" type="ordered locus">MYSTI_06752</name>
</gene>
<dbReference type="STRING" id="1278073.MYSTI_06752"/>
<evidence type="ECO:0000313" key="1">
    <source>
        <dbReference type="EMBL" id="AGC48025.1"/>
    </source>
</evidence>
<dbReference type="KEGG" id="msd:MYSTI_06752"/>
<name>L7UJF7_MYXSD</name>
<dbReference type="HOGENOM" id="CLU_831120_0_0_7"/>
<sequence>MTSDSAEAEVLEGLRALWGPSRHDGKTYKILAVRDLSRATWLYLDGIEHGTYLGHIPEECLASKAEDCAPGTRFELLGLLPKTHRSGVSVYPFDVTTPLGPAIKTELLARRIYVDDLSKDSAVLNKRNVIGHCVSARRCDLGSVGELLDILQAAGSRGARFFYSLLGGDMSGWDIGIVTLLDAQATYATYPINARFKDFNEDGRIRALLMEFGAIECRYGEQDPAEIDLLLGLRAIPPPQGADARYKVLSVRDVSRADYRYRNAEDTVLEQHAKPTPAPIDPGTLMELLGNIPVGLHGGNRNQVRYWTKGALAPFIEAELIRLGVSYDGTGPSR</sequence>
<dbReference type="Proteomes" id="UP000011131">
    <property type="component" value="Chromosome"/>
</dbReference>
<keyword evidence="2" id="KW-1185">Reference proteome</keyword>
<accession>L7UJF7</accession>
<dbReference type="AlphaFoldDB" id="L7UJF7"/>
<organism evidence="1 2">
    <name type="scientific">Myxococcus stipitatus (strain DSM 14675 / JCM 12634 / Mx s8)</name>
    <dbReference type="NCBI Taxonomy" id="1278073"/>
    <lineage>
        <taxon>Bacteria</taxon>
        <taxon>Pseudomonadati</taxon>
        <taxon>Myxococcota</taxon>
        <taxon>Myxococcia</taxon>
        <taxon>Myxococcales</taxon>
        <taxon>Cystobacterineae</taxon>
        <taxon>Myxococcaceae</taxon>
        <taxon>Myxococcus</taxon>
    </lineage>
</organism>
<evidence type="ECO:0000313" key="2">
    <source>
        <dbReference type="Proteomes" id="UP000011131"/>
    </source>
</evidence>
<dbReference type="PATRIC" id="fig|1278073.3.peg.6855"/>
<protein>
    <submittedName>
        <fullName evidence="1">Uncharacterized protein</fullName>
    </submittedName>
</protein>
<dbReference type="EMBL" id="CP004025">
    <property type="protein sequence ID" value="AGC48025.1"/>
    <property type="molecule type" value="Genomic_DNA"/>
</dbReference>
<reference evidence="1 2" key="1">
    <citation type="journal article" date="2013" name="Genome Announc.">
        <title>Complete genome sequence of Myxococcus stipitatus strain DSM 14675, a fruiting myxobacterium.</title>
        <authorList>
            <person name="Huntley S."/>
            <person name="Kneip S."/>
            <person name="Treuner-Lange A."/>
            <person name="Sogaard-Andersen L."/>
        </authorList>
    </citation>
    <scope>NUCLEOTIDE SEQUENCE [LARGE SCALE GENOMIC DNA]</scope>
    <source>
        <strain evidence="2">DSM 14675 / JCM 12634 / Mx s8</strain>
    </source>
</reference>